<dbReference type="InterPro" id="IPR038713">
    <property type="entry name" value="Terminase_Gp1_N_sf"/>
</dbReference>
<dbReference type="InterPro" id="IPR005335">
    <property type="entry name" value="Terminase_ssu"/>
</dbReference>
<dbReference type="PANTHER" id="PTHR41328:SF3">
    <property type="entry name" value="PBSX PHAGE TERMINASE SMALL SUBUNIT"/>
    <property type="match status" value="1"/>
</dbReference>
<sequence length="284" mass="32386">MTKRDEAKQDYLAGMKYKDIADKYGVSESTVKQWKRRYWSDENVTKTRKVTPKVTKKVTPKTELHPAIKELEDSELKDKQKGFVSEYVRLSNATQAYINAYGVEYNIAKTNGPRLLENAGIKNEIKRLRQARLAELGIGVFDLIDDMAKEARADIRDFADWGSDEFEAIDEESSKQYTRHKSWVALKDSDSVDSWAVKKVTVGKDGPMVELHDRNKARDKLLEYLRDDGTIIHETNKFRKERAEADIAEARAKLMADSDDKVVTAVAELMDKISGDAKENDDEG</sequence>
<reference evidence="3 4" key="1">
    <citation type="submission" date="2023-10" db="EMBL/GenBank/DDBJ databases">
        <authorList>
            <person name="Botero Cardona J."/>
        </authorList>
    </citation>
    <scope>NUCLEOTIDE SEQUENCE [LARGE SCALE GENOMIC DNA]</scope>
    <source>
        <strain evidence="3 4">R-53137</strain>
    </source>
</reference>
<protein>
    <submittedName>
        <fullName evidence="3">Contains N-terminal HTH domain (YjcR)</fullName>
    </submittedName>
</protein>
<dbReference type="Gene3D" id="1.10.10.1400">
    <property type="entry name" value="Terminase, small subunit, N-terminal DNA-binding domain, HTH motif"/>
    <property type="match status" value="1"/>
</dbReference>
<dbReference type="RefSeq" id="WP_338348890.1">
    <property type="nucleotide sequence ID" value="NZ_CAUZLQ010000002.1"/>
</dbReference>
<dbReference type="InterPro" id="IPR009057">
    <property type="entry name" value="Homeodomain-like_sf"/>
</dbReference>
<name>A0ABN9YLE2_9LACO</name>
<evidence type="ECO:0000256" key="2">
    <source>
        <dbReference type="ARBA" id="ARBA00023219"/>
    </source>
</evidence>
<keyword evidence="2" id="KW-0231">Viral genome packaging</keyword>
<organism evidence="3 4">
    <name type="scientific">Fructobacillus tropaeoli</name>
    <dbReference type="NCBI Taxonomy" id="709323"/>
    <lineage>
        <taxon>Bacteria</taxon>
        <taxon>Bacillati</taxon>
        <taxon>Bacillota</taxon>
        <taxon>Bacilli</taxon>
        <taxon>Lactobacillales</taxon>
        <taxon>Lactobacillaceae</taxon>
        <taxon>Fructobacillus</taxon>
    </lineage>
</organism>
<dbReference type="Pfam" id="PF13384">
    <property type="entry name" value="HTH_23"/>
    <property type="match status" value="1"/>
</dbReference>
<accession>A0ABN9YLE2</accession>
<evidence type="ECO:0000313" key="3">
    <source>
        <dbReference type="EMBL" id="CAK1228613.1"/>
    </source>
</evidence>
<dbReference type="Proteomes" id="UP001314262">
    <property type="component" value="Unassembled WGS sequence"/>
</dbReference>
<dbReference type="EMBL" id="CAUZLT010000001">
    <property type="protein sequence ID" value="CAK1228613.1"/>
    <property type="molecule type" value="Genomic_DNA"/>
</dbReference>
<proteinExistence type="predicted"/>
<dbReference type="SUPFAM" id="SSF46689">
    <property type="entry name" value="Homeodomain-like"/>
    <property type="match status" value="1"/>
</dbReference>
<dbReference type="Gene3D" id="1.10.10.60">
    <property type="entry name" value="Homeodomain-like"/>
    <property type="match status" value="1"/>
</dbReference>
<dbReference type="InterPro" id="IPR052404">
    <property type="entry name" value="SPP1-like_terminase"/>
</dbReference>
<dbReference type="PANTHER" id="PTHR41328">
    <property type="entry name" value="TERMINASE SMALL SUBUNIT-RELATED"/>
    <property type="match status" value="1"/>
</dbReference>
<comment type="caution">
    <text evidence="3">The sequence shown here is derived from an EMBL/GenBank/DDBJ whole genome shotgun (WGS) entry which is preliminary data.</text>
</comment>
<evidence type="ECO:0000256" key="1">
    <source>
        <dbReference type="ARBA" id="ARBA00022612"/>
    </source>
</evidence>
<evidence type="ECO:0000313" key="4">
    <source>
        <dbReference type="Proteomes" id="UP001314262"/>
    </source>
</evidence>
<gene>
    <name evidence="3" type="ORF">R53137_KAKDMLNK_00241</name>
</gene>
<keyword evidence="4" id="KW-1185">Reference proteome</keyword>
<keyword evidence="1" id="KW-1188">Viral release from host cell</keyword>
<dbReference type="Pfam" id="PF03592">
    <property type="entry name" value="Terminase_2"/>
    <property type="match status" value="1"/>
</dbReference>